<accession>A0A917LY62</accession>
<evidence type="ECO:0008006" key="4">
    <source>
        <dbReference type="Google" id="ProtNLM"/>
    </source>
</evidence>
<organism evidence="2 3">
    <name type="scientific">Paenibacillus radicis</name>
    <name type="common">ex Gao et al. 2016</name>
    <dbReference type="NCBI Taxonomy" id="1737354"/>
    <lineage>
        <taxon>Bacteria</taxon>
        <taxon>Bacillati</taxon>
        <taxon>Bacillota</taxon>
        <taxon>Bacilli</taxon>
        <taxon>Bacillales</taxon>
        <taxon>Paenibacillaceae</taxon>
        <taxon>Paenibacillus</taxon>
    </lineage>
</organism>
<keyword evidence="3" id="KW-1185">Reference proteome</keyword>
<dbReference type="EMBL" id="BMHY01000003">
    <property type="protein sequence ID" value="GGG65537.1"/>
    <property type="molecule type" value="Genomic_DNA"/>
</dbReference>
<dbReference type="RefSeq" id="WP_188888784.1">
    <property type="nucleotide sequence ID" value="NZ_BMHY01000003.1"/>
</dbReference>
<keyword evidence="1" id="KW-0812">Transmembrane</keyword>
<keyword evidence="1" id="KW-0472">Membrane</keyword>
<evidence type="ECO:0000313" key="2">
    <source>
        <dbReference type="EMBL" id="GGG65537.1"/>
    </source>
</evidence>
<reference evidence="2 3" key="1">
    <citation type="journal article" date="2014" name="Int. J. Syst. Evol. Microbiol.">
        <title>Complete genome sequence of Corynebacterium casei LMG S-19264T (=DSM 44701T), isolated from a smear-ripened cheese.</title>
        <authorList>
            <consortium name="US DOE Joint Genome Institute (JGI-PGF)"/>
            <person name="Walter F."/>
            <person name="Albersmeier A."/>
            <person name="Kalinowski J."/>
            <person name="Ruckert C."/>
        </authorList>
    </citation>
    <scope>NUCLEOTIDE SEQUENCE [LARGE SCALE GENOMIC DNA]</scope>
    <source>
        <strain evidence="2 3">CGMCC 1.15286</strain>
    </source>
</reference>
<keyword evidence="1" id="KW-1133">Transmembrane helix</keyword>
<dbReference type="PANTHER" id="PTHR40076">
    <property type="entry name" value="MEMBRANE PROTEIN-RELATED"/>
    <property type="match status" value="1"/>
</dbReference>
<dbReference type="PANTHER" id="PTHR40076:SF1">
    <property type="entry name" value="MEMBRANE PROTEIN"/>
    <property type="match status" value="1"/>
</dbReference>
<dbReference type="AlphaFoldDB" id="A0A917LY62"/>
<dbReference type="Proteomes" id="UP000600247">
    <property type="component" value="Unassembled WGS sequence"/>
</dbReference>
<feature type="transmembrane region" description="Helical" evidence="1">
    <location>
        <begin position="20"/>
        <end position="43"/>
    </location>
</feature>
<dbReference type="Pfam" id="PF06161">
    <property type="entry name" value="DUF975"/>
    <property type="match status" value="1"/>
</dbReference>
<evidence type="ECO:0000256" key="1">
    <source>
        <dbReference type="SAM" id="Phobius"/>
    </source>
</evidence>
<comment type="caution">
    <text evidence="2">The sequence shown here is derived from an EMBL/GenBank/DDBJ whole genome shotgun (WGS) entry which is preliminary data.</text>
</comment>
<name>A0A917LY62_9BACL</name>
<feature type="transmembrane region" description="Helical" evidence="1">
    <location>
        <begin position="132"/>
        <end position="152"/>
    </location>
</feature>
<feature type="transmembrane region" description="Helical" evidence="1">
    <location>
        <begin position="197"/>
        <end position="219"/>
    </location>
</feature>
<feature type="transmembrane region" description="Helical" evidence="1">
    <location>
        <begin position="63"/>
        <end position="91"/>
    </location>
</feature>
<proteinExistence type="predicted"/>
<sequence>MWDRKELKQRAKQVLRTSYWKAFLVGIILTVVSGGISPPSFNFNFGSSGSTRDFEWSGGDIDWGIFGPILAFIIVIFIVIFLFAIAFRIFLGFPFEAGAMRYFKGSAEQEVNLNHLMYAFNKFRYLDIVKTMLWRAFLTFLWSLLLVIPGIIKSYSYSQVPFILADNPNIGYRRAVDLSRQMTRGHKFNIFVIDLSFLGWILLGTLALFVGVLFVLPYINATKAELYLALRQEALDKGFTNEEELRLNQTPVF</sequence>
<evidence type="ECO:0000313" key="3">
    <source>
        <dbReference type="Proteomes" id="UP000600247"/>
    </source>
</evidence>
<gene>
    <name evidence="2" type="ORF">GCM10010918_19740</name>
</gene>
<protein>
    <recommendedName>
        <fullName evidence="4">DUF975 family protein</fullName>
    </recommendedName>
</protein>
<dbReference type="InterPro" id="IPR010380">
    <property type="entry name" value="DUF975"/>
</dbReference>